<dbReference type="PANTHER" id="PTHR23301">
    <property type="entry name" value="CHITIN BINDING PERITROPHIN-A"/>
    <property type="match status" value="1"/>
</dbReference>
<keyword evidence="5" id="KW-0325">Glycoprotein</keyword>
<dbReference type="GeneID" id="113493575"/>
<protein>
    <submittedName>
        <fullName evidence="9">Protein obstructor-E-like</fullName>
    </submittedName>
</protein>
<evidence type="ECO:0000313" key="9">
    <source>
        <dbReference type="RefSeq" id="XP_026727417.1"/>
    </source>
</evidence>
<evidence type="ECO:0000256" key="5">
    <source>
        <dbReference type="ARBA" id="ARBA00023180"/>
    </source>
</evidence>
<accession>A0A7E5VGI6</accession>
<keyword evidence="3" id="KW-0677">Repeat</keyword>
<dbReference type="GO" id="GO:0005576">
    <property type="term" value="C:extracellular region"/>
    <property type="evidence" value="ECO:0007669"/>
    <property type="project" value="InterPro"/>
</dbReference>
<dbReference type="KEGG" id="tnl:113493575"/>
<feature type="domain" description="Chitin-binding type-2" evidence="7">
    <location>
        <begin position="29"/>
        <end position="88"/>
    </location>
</feature>
<reference evidence="9" key="1">
    <citation type="submission" date="2025-08" db="UniProtKB">
        <authorList>
            <consortium name="RefSeq"/>
        </authorList>
    </citation>
    <scope>IDENTIFICATION</scope>
</reference>
<evidence type="ECO:0000256" key="4">
    <source>
        <dbReference type="ARBA" id="ARBA00023157"/>
    </source>
</evidence>
<feature type="domain" description="Chitin-binding type-2" evidence="7">
    <location>
        <begin position="97"/>
        <end position="157"/>
    </location>
</feature>
<dbReference type="PANTHER" id="PTHR23301:SF0">
    <property type="entry name" value="CHITIN-BINDING TYPE-2 DOMAIN-CONTAINING PROTEIN-RELATED"/>
    <property type="match status" value="1"/>
</dbReference>
<keyword evidence="1" id="KW-0147">Chitin-binding</keyword>
<feature type="domain" description="Chitin-binding type-2" evidence="7">
    <location>
        <begin position="162"/>
        <end position="221"/>
    </location>
</feature>
<keyword evidence="8" id="KW-1185">Reference proteome</keyword>
<evidence type="ECO:0000256" key="2">
    <source>
        <dbReference type="ARBA" id="ARBA00022729"/>
    </source>
</evidence>
<dbReference type="InterPro" id="IPR036508">
    <property type="entry name" value="Chitin-bd_dom_sf"/>
</dbReference>
<keyword evidence="2 6" id="KW-0732">Signal</keyword>
<dbReference type="InterPro" id="IPR051940">
    <property type="entry name" value="Chitin_bind-dev_reg"/>
</dbReference>
<organism evidence="8 9">
    <name type="scientific">Trichoplusia ni</name>
    <name type="common">Cabbage looper</name>
    <dbReference type="NCBI Taxonomy" id="7111"/>
    <lineage>
        <taxon>Eukaryota</taxon>
        <taxon>Metazoa</taxon>
        <taxon>Ecdysozoa</taxon>
        <taxon>Arthropoda</taxon>
        <taxon>Hexapoda</taxon>
        <taxon>Insecta</taxon>
        <taxon>Pterygota</taxon>
        <taxon>Neoptera</taxon>
        <taxon>Endopterygota</taxon>
        <taxon>Lepidoptera</taxon>
        <taxon>Glossata</taxon>
        <taxon>Ditrysia</taxon>
        <taxon>Noctuoidea</taxon>
        <taxon>Noctuidae</taxon>
        <taxon>Plusiinae</taxon>
        <taxon>Trichoplusia</taxon>
    </lineage>
</organism>
<dbReference type="OrthoDB" id="6020543at2759"/>
<dbReference type="Gene3D" id="2.170.140.10">
    <property type="entry name" value="Chitin binding domain"/>
    <property type="match status" value="3"/>
</dbReference>
<evidence type="ECO:0000256" key="3">
    <source>
        <dbReference type="ARBA" id="ARBA00022737"/>
    </source>
</evidence>
<evidence type="ECO:0000259" key="7">
    <source>
        <dbReference type="PROSITE" id="PS50940"/>
    </source>
</evidence>
<dbReference type="SMART" id="SM00494">
    <property type="entry name" value="ChtBD2"/>
    <property type="match status" value="3"/>
</dbReference>
<name>A0A7E5VGI6_TRINI</name>
<dbReference type="Pfam" id="PF01607">
    <property type="entry name" value="CBM_14"/>
    <property type="match status" value="2"/>
</dbReference>
<dbReference type="PROSITE" id="PS50940">
    <property type="entry name" value="CHIT_BIND_II"/>
    <property type="match status" value="3"/>
</dbReference>
<dbReference type="GO" id="GO:0008061">
    <property type="term" value="F:chitin binding"/>
    <property type="evidence" value="ECO:0007669"/>
    <property type="project" value="UniProtKB-KW"/>
</dbReference>
<dbReference type="InParanoid" id="A0A7E5VGI6"/>
<feature type="chain" id="PRO_5028976388" evidence="6">
    <location>
        <begin position="20"/>
        <end position="231"/>
    </location>
</feature>
<sequence>MFAYACITLIFVAAGTAQAQNPSPNAVANNICVKRNSYYKVDGSCDTYVECVGYVGAKKACPDGLHYNPAAVWPQYPCGFPMDVPCVGRETLPAQATADCPHQYGFFKSPLASADNCGQFRECVGGVPIELSCPVGLAFNPDSGRCDWPDNVPSCNSDVFFKFTCPANRGSSYSNHKYEGNCYYFYSCILGSPRLLQCDPGLAFDPASARCVDEERVDCSSGAAAVASAPQ</sequence>
<keyword evidence="4" id="KW-1015">Disulfide bond</keyword>
<dbReference type="InterPro" id="IPR002557">
    <property type="entry name" value="Chitin-bd_dom"/>
</dbReference>
<dbReference type="RefSeq" id="XP_026727417.1">
    <property type="nucleotide sequence ID" value="XM_026871616.1"/>
</dbReference>
<evidence type="ECO:0000256" key="6">
    <source>
        <dbReference type="SAM" id="SignalP"/>
    </source>
</evidence>
<gene>
    <name evidence="9" type="primary">LOC113493575</name>
</gene>
<feature type="signal peptide" evidence="6">
    <location>
        <begin position="1"/>
        <end position="19"/>
    </location>
</feature>
<dbReference type="SUPFAM" id="SSF57625">
    <property type="entry name" value="Invertebrate chitin-binding proteins"/>
    <property type="match status" value="3"/>
</dbReference>
<evidence type="ECO:0000313" key="8">
    <source>
        <dbReference type="Proteomes" id="UP000322000"/>
    </source>
</evidence>
<dbReference type="AlphaFoldDB" id="A0A7E5VGI6"/>
<evidence type="ECO:0000256" key="1">
    <source>
        <dbReference type="ARBA" id="ARBA00022669"/>
    </source>
</evidence>
<dbReference type="Proteomes" id="UP000322000">
    <property type="component" value="Chromosome 4"/>
</dbReference>
<proteinExistence type="predicted"/>